<protein>
    <submittedName>
        <fullName evidence="1">Uncharacterized protein</fullName>
    </submittedName>
</protein>
<reference evidence="1 2" key="1">
    <citation type="submission" date="2018-11" db="EMBL/GenBank/DDBJ databases">
        <authorList>
            <consortium name="Pathogen Informatics"/>
        </authorList>
    </citation>
    <scope>NUCLEOTIDE SEQUENCE [LARGE SCALE GENOMIC DNA]</scope>
</reference>
<keyword evidence="2" id="KW-1185">Reference proteome</keyword>
<name>A0A3P6SKR9_DIBLA</name>
<dbReference type="AlphaFoldDB" id="A0A3P6SKR9"/>
<dbReference type="EMBL" id="UYRU01042589">
    <property type="protein sequence ID" value="VDK76492.1"/>
    <property type="molecule type" value="Genomic_DNA"/>
</dbReference>
<sequence length="94" mass="10536">MCLVLEDATRNGIYFLCHARIAGCETGWRITASAYHTQETGHEFNFSTTKLIAHARCKQSSELMEVCACDEDSAHRHIDLAPAYAALRNQFQTS</sequence>
<evidence type="ECO:0000313" key="2">
    <source>
        <dbReference type="Proteomes" id="UP000281553"/>
    </source>
</evidence>
<organism evidence="1 2">
    <name type="scientific">Dibothriocephalus latus</name>
    <name type="common">Fish tapeworm</name>
    <name type="synonym">Diphyllobothrium latum</name>
    <dbReference type="NCBI Taxonomy" id="60516"/>
    <lineage>
        <taxon>Eukaryota</taxon>
        <taxon>Metazoa</taxon>
        <taxon>Spiralia</taxon>
        <taxon>Lophotrochozoa</taxon>
        <taxon>Platyhelminthes</taxon>
        <taxon>Cestoda</taxon>
        <taxon>Eucestoda</taxon>
        <taxon>Diphyllobothriidea</taxon>
        <taxon>Diphyllobothriidae</taxon>
        <taxon>Dibothriocephalus</taxon>
    </lineage>
</organism>
<proteinExistence type="predicted"/>
<gene>
    <name evidence="1" type="ORF">DILT_LOCUS2760</name>
</gene>
<accession>A0A3P6SKR9</accession>
<dbReference type="Proteomes" id="UP000281553">
    <property type="component" value="Unassembled WGS sequence"/>
</dbReference>
<evidence type="ECO:0000313" key="1">
    <source>
        <dbReference type="EMBL" id="VDK76492.1"/>
    </source>
</evidence>